<evidence type="ECO:0000256" key="4">
    <source>
        <dbReference type="ARBA" id="ARBA00022519"/>
    </source>
</evidence>
<evidence type="ECO:0000256" key="12">
    <source>
        <dbReference type="ARBA" id="ARBA00023137"/>
    </source>
</evidence>
<feature type="transmembrane region" description="Helical" evidence="16">
    <location>
        <begin position="445"/>
        <end position="464"/>
    </location>
</feature>
<dbReference type="CDD" id="cd05387">
    <property type="entry name" value="BY-kinase"/>
    <property type="match status" value="1"/>
</dbReference>
<dbReference type="PANTHER" id="PTHR32309">
    <property type="entry name" value="TYROSINE-PROTEIN KINASE"/>
    <property type="match status" value="1"/>
</dbReference>
<evidence type="ECO:0000256" key="7">
    <source>
        <dbReference type="ARBA" id="ARBA00022741"/>
    </source>
</evidence>
<dbReference type="GO" id="GO:0005524">
    <property type="term" value="F:ATP binding"/>
    <property type="evidence" value="ECO:0007669"/>
    <property type="project" value="UniProtKB-KW"/>
</dbReference>
<reference evidence="21 24" key="2">
    <citation type="submission" date="2018-04" db="EMBL/GenBank/DDBJ databases">
        <title>Draft genome sequence of Pseudomonas syringae pv. actinidiae biovar 1 strains isolated from kiwifruit in Kagawa prefecture.</title>
        <authorList>
            <person name="Tabuchi M."/>
            <person name="Saito M."/>
            <person name="Fujiwara S."/>
            <person name="Sasa N."/>
            <person name="Akimitsu K."/>
            <person name="Gomi K."/>
            <person name="Konishi-Sugita S."/>
            <person name="Hamano K."/>
            <person name="Kataoka I."/>
        </authorList>
    </citation>
    <scope>NUCLEOTIDE SEQUENCE [LARGE SCALE GENOMIC DNA]</scope>
    <source>
        <strain evidence="21 24">MAFF212206</strain>
    </source>
</reference>
<evidence type="ECO:0000256" key="15">
    <source>
        <dbReference type="SAM" id="MobiDB-lite"/>
    </source>
</evidence>
<dbReference type="RefSeq" id="WP_003373209.1">
    <property type="nucleotide sequence ID" value="NZ_AP019411.1"/>
</dbReference>
<keyword evidence="5 20" id="KW-0808">Transferase</keyword>
<keyword evidence="7" id="KW-0547">Nucleotide-binding</keyword>
<keyword evidence="10 16" id="KW-1133">Transmembrane helix</keyword>
<evidence type="ECO:0000256" key="3">
    <source>
        <dbReference type="ARBA" id="ARBA00022475"/>
    </source>
</evidence>
<evidence type="ECO:0000313" key="20">
    <source>
        <dbReference type="EMBL" id="ATV18692.1"/>
    </source>
</evidence>
<evidence type="ECO:0000256" key="10">
    <source>
        <dbReference type="ARBA" id="ARBA00022989"/>
    </source>
</evidence>
<dbReference type="InterPro" id="IPR003856">
    <property type="entry name" value="LPS_length_determ_N"/>
</dbReference>
<feature type="compositionally biased region" description="Basic and acidic residues" evidence="15">
    <location>
        <begin position="494"/>
        <end position="514"/>
    </location>
</feature>
<comment type="catalytic activity">
    <reaction evidence="13">
        <text>L-tyrosyl-[protein] + ATP = O-phospho-L-tyrosyl-[protein] + ADP + H(+)</text>
        <dbReference type="Rhea" id="RHEA:10596"/>
        <dbReference type="Rhea" id="RHEA-COMP:10136"/>
        <dbReference type="Rhea" id="RHEA-COMP:20101"/>
        <dbReference type="ChEBI" id="CHEBI:15378"/>
        <dbReference type="ChEBI" id="CHEBI:30616"/>
        <dbReference type="ChEBI" id="CHEBI:46858"/>
        <dbReference type="ChEBI" id="CHEBI:61978"/>
        <dbReference type="ChEBI" id="CHEBI:456216"/>
    </reaction>
</comment>
<dbReference type="GO" id="GO:0005886">
    <property type="term" value="C:plasma membrane"/>
    <property type="evidence" value="ECO:0007669"/>
    <property type="project" value="UniProtKB-SubCell"/>
</dbReference>
<dbReference type="InterPro" id="IPR027417">
    <property type="entry name" value="P-loop_NTPase"/>
</dbReference>
<dbReference type="EMBL" id="CP024712">
    <property type="protein sequence ID" value="ATV18692.1"/>
    <property type="molecule type" value="Genomic_DNA"/>
</dbReference>
<evidence type="ECO:0000256" key="13">
    <source>
        <dbReference type="ARBA" id="ARBA00053015"/>
    </source>
</evidence>
<evidence type="ECO:0000256" key="6">
    <source>
        <dbReference type="ARBA" id="ARBA00022692"/>
    </source>
</evidence>
<dbReference type="Pfam" id="PF02706">
    <property type="entry name" value="Wzz"/>
    <property type="match status" value="1"/>
</dbReference>
<evidence type="ECO:0000313" key="21">
    <source>
        <dbReference type="EMBL" id="GBH09375.1"/>
    </source>
</evidence>
<dbReference type="SUPFAM" id="SSF52540">
    <property type="entry name" value="P-loop containing nucleoside triphosphate hydrolases"/>
    <property type="match status" value="1"/>
</dbReference>
<evidence type="ECO:0000256" key="11">
    <source>
        <dbReference type="ARBA" id="ARBA00023136"/>
    </source>
</evidence>
<accession>A0A0K8LZ94</accession>
<gene>
    <name evidence="20" type="ORF">CT122_19125</name>
    <name evidence="21" type="ORF">KPSA1_02770</name>
    <name evidence="22" type="ORF">KPSA3_02967</name>
</gene>
<evidence type="ECO:0000313" key="23">
    <source>
        <dbReference type="Proteomes" id="UP000230024"/>
    </source>
</evidence>
<evidence type="ECO:0000256" key="16">
    <source>
        <dbReference type="SAM" id="Phobius"/>
    </source>
</evidence>
<dbReference type="InterPro" id="IPR005702">
    <property type="entry name" value="Wzc-like_C"/>
</dbReference>
<reference evidence="20 23" key="1">
    <citation type="submission" date="2017-11" db="EMBL/GenBank/DDBJ databases">
        <title>Complete DNA Sequence of Pseudomonas syringae pv. actinidiae, biovar 5 (Psa5).</title>
        <authorList>
            <person name="Butler M."/>
            <person name="Taiaroa G."/>
            <person name="Sumpter N."/>
            <person name="Poulter R."/>
        </authorList>
    </citation>
    <scope>NUCLEOTIDE SEQUENCE [LARGE SCALE GENOMIC DNA]</scope>
    <source>
        <strain evidence="20 23">MAFF212063</strain>
    </source>
</reference>
<dbReference type="AlphaFoldDB" id="A0A0K8LZ94"/>
<feature type="domain" description="Tyrosine-protein kinase G-rich" evidence="19">
    <location>
        <begin position="386"/>
        <end position="467"/>
    </location>
</feature>
<evidence type="ECO:0000313" key="22">
    <source>
        <dbReference type="EMBL" id="GBH17009.1"/>
    </source>
</evidence>
<dbReference type="InterPro" id="IPR050445">
    <property type="entry name" value="Bact_polysacc_biosynth/exp"/>
</dbReference>
<protein>
    <submittedName>
        <fullName evidence="20">Tyrosine-protein kinase</fullName>
        <ecNumber evidence="20">2.7.10.2</ecNumber>
    </submittedName>
    <submittedName>
        <fullName evidence="21">Uncharacterized protein involved in exopolysaccharide biosynthesis</fullName>
    </submittedName>
</protein>
<feature type="domain" description="Polysaccharide chain length determinant N-terminal" evidence="17">
    <location>
        <begin position="16"/>
        <end position="106"/>
    </location>
</feature>
<feature type="transmembrane region" description="Helical" evidence="16">
    <location>
        <begin position="32"/>
        <end position="50"/>
    </location>
</feature>
<dbReference type="EMBL" id="BGKA01000095">
    <property type="protein sequence ID" value="GBH17009.1"/>
    <property type="molecule type" value="Genomic_DNA"/>
</dbReference>
<evidence type="ECO:0000256" key="5">
    <source>
        <dbReference type="ARBA" id="ARBA00022679"/>
    </source>
</evidence>
<keyword evidence="14" id="KW-0175">Coiled coil</keyword>
<dbReference type="Proteomes" id="UP000230024">
    <property type="component" value="Chromosome"/>
</dbReference>
<dbReference type="EC" id="2.7.10.2" evidence="20"/>
<dbReference type="GO" id="GO:0004715">
    <property type="term" value="F:non-membrane spanning protein tyrosine kinase activity"/>
    <property type="evidence" value="ECO:0007669"/>
    <property type="project" value="UniProtKB-EC"/>
</dbReference>
<keyword evidence="8 20" id="KW-0418">Kinase</keyword>
<reference evidence="22 25" key="3">
    <citation type="submission" date="2018-04" db="EMBL/GenBank/DDBJ databases">
        <title>Draft genome sequence of Pseudomonas syringae pv. actinidiae biovar 3 strains isolated from kiwifruit in Kagawa prefecture.</title>
        <authorList>
            <person name="Tabuchi M."/>
            <person name="Saito M."/>
            <person name="Fujiwara S."/>
            <person name="Sasa N."/>
            <person name="Akimitsu K."/>
            <person name="Gomi K."/>
            <person name="Konishi-Sugita S."/>
            <person name="Hamano K."/>
            <person name="Kataoka I."/>
        </authorList>
    </citation>
    <scope>NUCLEOTIDE SEQUENCE [LARGE SCALE GENOMIC DNA]</scope>
    <source>
        <strain evidence="22 25">MAFF212211</strain>
    </source>
</reference>
<dbReference type="Proteomes" id="UP000247480">
    <property type="component" value="Unassembled WGS sequence"/>
</dbReference>
<name>A0A0K8LZ94_PSESF</name>
<feature type="domain" description="AAA" evidence="18">
    <location>
        <begin position="558"/>
        <end position="677"/>
    </location>
</feature>
<evidence type="ECO:0000259" key="19">
    <source>
        <dbReference type="Pfam" id="PF13807"/>
    </source>
</evidence>
<dbReference type="InterPro" id="IPR032807">
    <property type="entry name" value="GNVR"/>
</dbReference>
<feature type="region of interest" description="Disordered" evidence="15">
    <location>
        <begin position="494"/>
        <end position="518"/>
    </location>
</feature>
<comment type="subcellular location">
    <subcellularLocation>
        <location evidence="1">Cell inner membrane</location>
        <topology evidence="1">Multi-pass membrane protein</topology>
    </subcellularLocation>
</comment>
<evidence type="ECO:0000256" key="9">
    <source>
        <dbReference type="ARBA" id="ARBA00022840"/>
    </source>
</evidence>
<keyword evidence="4" id="KW-0997">Cell inner membrane</keyword>
<dbReference type="InterPro" id="IPR025669">
    <property type="entry name" value="AAA_dom"/>
</dbReference>
<keyword evidence="6 16" id="KW-0812">Transmembrane</keyword>
<dbReference type="EMBL" id="BGJZ01000121">
    <property type="protein sequence ID" value="GBH09375.1"/>
    <property type="molecule type" value="Genomic_DNA"/>
</dbReference>
<sequence>MTVMSRPTLDYYQDARIDLATVLRILFDQKALILWTVGLFFLIGLAYAVLSTPVYQANAMIQIEPRKIGIEGTPEVSGKPLSVSQATTEIELIKSRALLGKVVDDLQLNVLQKPDLFPVIGPYLYRTFAPGQDGALAEPLWGLSHYAWGGEKIEVFQLEVPEHLLGEKLTLTAGKPGQFVLYDSDHNRLLGGAVNRVIEGNGVKIQIAALLARPGTDFTVSRQRTLGTALIYQNRLKIAEAGRDSGIIYLSIEDQDAQRANRILDQISRLYVRQNVERSSAEAAQRLQFLRSQLPAVRKQLEESEAALNAFQTSARSVDLSIETKGLLDQVVHLDSMLSELKLKRVELERLYTREHPTYRSLMSQINQLEQQKQGLLKKIETLPMTQQELLRLTRDMQVTSQTYTLMLNKSQEQDILRAGNIGNVRVIDNADSNIEKPVKPMKTLIVLIATLLGALTAMVITFVRQAFYRGVESAEVIENLGMPVYASLPYSRQQERLEKRGKSTPGEERHGKDNQAAQVSRLLSITAPSELAIESLRSLRTSLHFAMLEARNNVLMISSPTPGAGKSFVSSNLAAIIAQTGKRVLLIDADMRKGYLHRLFGLQPKHGLSDTLAARLRSTEVINQTRIRHLDFISCGFAAPNPSELLMHDNFHKMLAELSPLYDLILVDTPPILAVTDATLVGRQAGTCLVVARFGMTTVKEIEACKRRLGQNGILIKGAIFNAVVRKATTSDYDCAAYGYNYHPAPR</sequence>
<dbReference type="Pfam" id="PF23607">
    <property type="entry name" value="WZC_N"/>
    <property type="match status" value="1"/>
</dbReference>
<dbReference type="NCBIfam" id="TIGR01007">
    <property type="entry name" value="eps_fam"/>
    <property type="match status" value="1"/>
</dbReference>
<proteinExistence type="inferred from homology"/>
<keyword evidence="3" id="KW-1003">Cell membrane</keyword>
<evidence type="ECO:0000256" key="14">
    <source>
        <dbReference type="SAM" id="Coils"/>
    </source>
</evidence>
<dbReference type="Proteomes" id="UP000248291">
    <property type="component" value="Unassembled WGS sequence"/>
</dbReference>
<organism evidence="20 23">
    <name type="scientific">Pseudomonas syringae pv. actinidiae</name>
    <dbReference type="NCBI Taxonomy" id="103796"/>
    <lineage>
        <taxon>Bacteria</taxon>
        <taxon>Pseudomonadati</taxon>
        <taxon>Pseudomonadota</taxon>
        <taxon>Gammaproteobacteria</taxon>
        <taxon>Pseudomonadales</taxon>
        <taxon>Pseudomonadaceae</taxon>
        <taxon>Pseudomonas</taxon>
        <taxon>Pseudomonas syringae</taxon>
    </lineage>
</organism>
<evidence type="ECO:0000259" key="18">
    <source>
        <dbReference type="Pfam" id="PF13614"/>
    </source>
</evidence>
<dbReference type="Gene3D" id="3.40.50.300">
    <property type="entry name" value="P-loop containing nucleotide triphosphate hydrolases"/>
    <property type="match status" value="1"/>
</dbReference>
<keyword evidence="12" id="KW-0829">Tyrosine-protein kinase</keyword>
<dbReference type="Pfam" id="PF13614">
    <property type="entry name" value="AAA_31"/>
    <property type="match status" value="1"/>
</dbReference>
<keyword evidence="9" id="KW-0067">ATP-binding</keyword>
<evidence type="ECO:0000313" key="25">
    <source>
        <dbReference type="Proteomes" id="UP000248291"/>
    </source>
</evidence>
<dbReference type="Pfam" id="PF13807">
    <property type="entry name" value="GNVR"/>
    <property type="match status" value="1"/>
</dbReference>
<evidence type="ECO:0000256" key="8">
    <source>
        <dbReference type="ARBA" id="ARBA00022777"/>
    </source>
</evidence>
<comment type="similarity">
    <text evidence="2">Belongs to the etk/wzc family.</text>
</comment>
<evidence type="ECO:0000256" key="2">
    <source>
        <dbReference type="ARBA" id="ARBA00008883"/>
    </source>
</evidence>
<dbReference type="GO" id="GO:0042802">
    <property type="term" value="F:identical protein binding"/>
    <property type="evidence" value="ECO:0007669"/>
    <property type="project" value="UniProtKB-ARBA"/>
</dbReference>
<dbReference type="FunFam" id="3.40.50.300:FF:000527">
    <property type="entry name" value="Tyrosine-protein kinase etk"/>
    <property type="match status" value="1"/>
</dbReference>
<evidence type="ECO:0000313" key="24">
    <source>
        <dbReference type="Proteomes" id="UP000247480"/>
    </source>
</evidence>
<feature type="coiled-coil region" evidence="14">
    <location>
        <begin position="273"/>
        <end position="307"/>
    </location>
</feature>
<evidence type="ECO:0000259" key="17">
    <source>
        <dbReference type="Pfam" id="PF02706"/>
    </source>
</evidence>
<keyword evidence="11 16" id="KW-0472">Membrane</keyword>
<evidence type="ECO:0000256" key="1">
    <source>
        <dbReference type="ARBA" id="ARBA00004429"/>
    </source>
</evidence>
<dbReference type="PANTHER" id="PTHR32309:SF32">
    <property type="entry name" value="TYROSINE-PROTEIN KINASE ETK-RELATED"/>
    <property type="match status" value="1"/>
</dbReference>